<comment type="similarity">
    <text evidence="1 4">Belongs to the D-isomer specific 2-hydroxyacid dehydrogenase family.</text>
</comment>
<feature type="domain" description="D-isomer specific 2-hydroxyacid dehydrogenase NAD-binding" evidence="6">
    <location>
        <begin position="111"/>
        <end position="293"/>
    </location>
</feature>
<keyword evidence="8" id="KW-1185">Reference proteome</keyword>
<evidence type="ECO:0000256" key="1">
    <source>
        <dbReference type="ARBA" id="ARBA00005854"/>
    </source>
</evidence>
<dbReference type="InterPro" id="IPR006140">
    <property type="entry name" value="D-isomer_DH_NAD-bd"/>
</dbReference>
<feature type="domain" description="D-isomer specific 2-hydroxyacid dehydrogenase catalytic" evidence="5">
    <location>
        <begin position="29"/>
        <end position="325"/>
    </location>
</feature>
<name>A0A8A0RP37_9FIRM</name>
<evidence type="ECO:0000256" key="4">
    <source>
        <dbReference type="RuleBase" id="RU003719"/>
    </source>
</evidence>
<gene>
    <name evidence="7" type="ORF">H0A61_01640</name>
</gene>
<dbReference type="PANTHER" id="PTHR43761:SF1">
    <property type="entry name" value="D-ISOMER SPECIFIC 2-HYDROXYACID DEHYDROGENASE CATALYTIC DOMAIN-CONTAINING PROTEIN-RELATED"/>
    <property type="match status" value="1"/>
</dbReference>
<dbReference type="InterPro" id="IPR043322">
    <property type="entry name" value="CtBP"/>
</dbReference>
<dbReference type="RefSeq" id="WP_206706639.1">
    <property type="nucleotide sequence ID" value="NZ_CP059066.1"/>
</dbReference>
<dbReference type="InterPro" id="IPR036291">
    <property type="entry name" value="NAD(P)-bd_dom_sf"/>
</dbReference>
<dbReference type="SUPFAM" id="SSF52283">
    <property type="entry name" value="Formate/glycerate dehydrogenase catalytic domain-like"/>
    <property type="match status" value="1"/>
</dbReference>
<keyword evidence="3" id="KW-0520">NAD</keyword>
<dbReference type="Pfam" id="PF00389">
    <property type="entry name" value="2-Hacid_dh"/>
    <property type="match status" value="1"/>
</dbReference>
<dbReference type="EMBL" id="CP059066">
    <property type="protein sequence ID" value="QSQ09279.1"/>
    <property type="molecule type" value="Genomic_DNA"/>
</dbReference>
<protein>
    <submittedName>
        <fullName evidence="7">Hydroxypyruvate reductase</fullName>
        <ecNumber evidence="7">1.1.1.81</ecNumber>
    </submittedName>
</protein>
<evidence type="ECO:0000256" key="2">
    <source>
        <dbReference type="ARBA" id="ARBA00023002"/>
    </source>
</evidence>
<dbReference type="CDD" id="cd05299">
    <property type="entry name" value="CtBP_dh"/>
    <property type="match status" value="1"/>
</dbReference>
<evidence type="ECO:0000259" key="6">
    <source>
        <dbReference type="Pfam" id="PF02826"/>
    </source>
</evidence>
<dbReference type="GO" id="GO:0003714">
    <property type="term" value="F:transcription corepressor activity"/>
    <property type="evidence" value="ECO:0007669"/>
    <property type="project" value="InterPro"/>
</dbReference>
<evidence type="ECO:0000259" key="5">
    <source>
        <dbReference type="Pfam" id="PF00389"/>
    </source>
</evidence>
<dbReference type="PANTHER" id="PTHR43761">
    <property type="entry name" value="D-ISOMER SPECIFIC 2-HYDROXYACID DEHYDROGENASE FAMILY PROTEIN (AFU_ORTHOLOGUE AFUA_1G13630)"/>
    <property type="match status" value="1"/>
</dbReference>
<dbReference type="Proteomes" id="UP000662904">
    <property type="component" value="Chromosome"/>
</dbReference>
<evidence type="ECO:0000256" key="3">
    <source>
        <dbReference type="ARBA" id="ARBA00023027"/>
    </source>
</evidence>
<dbReference type="GO" id="GO:0051287">
    <property type="term" value="F:NAD binding"/>
    <property type="evidence" value="ECO:0007669"/>
    <property type="project" value="InterPro"/>
</dbReference>
<sequence>MPKFKVYISDYDYPDIEIEKNILEPIGAEVIGLQCKTGEGLAEQAYDADAIIQQYAKITRETIEKLKKCKVIARYGIGVDIVDVEAAYENGIVVTNVPDYCLDEVADHAITLSFMLLRNIPFYNAKVHEGSYRWQDWRSPIPRMRDSVYGLIGFGRIAQNLARKIKVFGFDIVAYDPYVSESYMATMGVRKVDLDTLLRTSNVVNVLTPYTSETHHIINEEALKKMRKDAYLVGVSRGKCIDNKALYKALTEGWIVAAALDDPEEEPMKMGNWTPAMNPLFTLDNFFCTPHTAYVSVGSLNECRHVAANNVKAVLLGQTPPNLVKPGK</sequence>
<evidence type="ECO:0000313" key="7">
    <source>
        <dbReference type="EMBL" id="QSQ09279.1"/>
    </source>
</evidence>
<keyword evidence="2 4" id="KW-0560">Oxidoreductase</keyword>
<organism evidence="7 8">
    <name type="scientific">Koleobacter methoxysyntrophicus</name>
    <dbReference type="NCBI Taxonomy" id="2751313"/>
    <lineage>
        <taxon>Bacteria</taxon>
        <taxon>Bacillati</taxon>
        <taxon>Bacillota</taxon>
        <taxon>Clostridia</taxon>
        <taxon>Koleobacterales</taxon>
        <taxon>Koleobacteraceae</taxon>
        <taxon>Koleobacter</taxon>
    </lineage>
</organism>
<dbReference type="InterPro" id="IPR050418">
    <property type="entry name" value="D-iso_2-hydroxyacid_DH_PdxB"/>
</dbReference>
<dbReference type="EC" id="1.1.1.81" evidence="7"/>
<dbReference type="AlphaFoldDB" id="A0A8A0RP37"/>
<dbReference type="KEGG" id="kme:H0A61_01640"/>
<dbReference type="SUPFAM" id="SSF51735">
    <property type="entry name" value="NAD(P)-binding Rossmann-fold domains"/>
    <property type="match status" value="1"/>
</dbReference>
<accession>A0A8A0RP37</accession>
<evidence type="ECO:0000313" key="8">
    <source>
        <dbReference type="Proteomes" id="UP000662904"/>
    </source>
</evidence>
<dbReference type="Gene3D" id="3.40.50.720">
    <property type="entry name" value="NAD(P)-binding Rossmann-like Domain"/>
    <property type="match status" value="2"/>
</dbReference>
<proteinExistence type="inferred from homology"/>
<dbReference type="Pfam" id="PF02826">
    <property type="entry name" value="2-Hacid_dh_C"/>
    <property type="match status" value="1"/>
</dbReference>
<dbReference type="GO" id="GO:0016618">
    <property type="term" value="F:hydroxypyruvate reductase [NAD(P)H] activity"/>
    <property type="evidence" value="ECO:0007669"/>
    <property type="project" value="UniProtKB-EC"/>
</dbReference>
<reference evidence="7" key="1">
    <citation type="submission" date="2020-07" db="EMBL/GenBank/DDBJ databases">
        <title>Koleobacter methoxysyntrophicus gen. nov., sp. nov., a novel anaerobic bacterium isolated from deep subsurface oil field and proposal of Koleobacterales ord. nov. in the phylum Firmicutes.</title>
        <authorList>
            <person name="Sakamoto S."/>
            <person name="Tamaki H."/>
        </authorList>
    </citation>
    <scope>NUCLEOTIDE SEQUENCE</scope>
    <source>
        <strain evidence="7">NRmbB1</strain>
    </source>
</reference>
<dbReference type="InterPro" id="IPR006139">
    <property type="entry name" value="D-isomer_2_OHA_DH_cat_dom"/>
</dbReference>